<accession>A0A0P7AUI8</accession>
<dbReference type="EMBL" id="LDJX01000005">
    <property type="protein sequence ID" value="KPM31486.1"/>
    <property type="molecule type" value="Genomic_DNA"/>
</dbReference>
<gene>
    <name evidence="2" type="ORF">I595_2753</name>
</gene>
<dbReference type="Proteomes" id="UP000050280">
    <property type="component" value="Unassembled WGS sequence"/>
</dbReference>
<dbReference type="AlphaFoldDB" id="A0A0P7AUI8"/>
<dbReference type="STRING" id="1300341.I595_2753"/>
<comment type="caution">
    <text evidence="2">The sequence shown here is derived from an EMBL/GenBank/DDBJ whole genome shotgun (WGS) entry which is preliminary data.</text>
</comment>
<proteinExistence type="predicted"/>
<evidence type="ECO:0000256" key="1">
    <source>
        <dbReference type="SAM" id="Phobius"/>
    </source>
</evidence>
<keyword evidence="1" id="KW-0472">Membrane</keyword>
<keyword evidence="1" id="KW-1133">Transmembrane helix</keyword>
<sequence length="42" mass="4520">MKIRPTATLARDKSKHCLNLGTGSVFVLLPCIFSAEVLSQSS</sequence>
<protein>
    <submittedName>
        <fullName evidence="2">Uncharacterized protein</fullName>
    </submittedName>
</protein>
<organism evidence="2 3">
    <name type="scientific">Croceitalea dokdonensis DOKDO 023</name>
    <dbReference type="NCBI Taxonomy" id="1300341"/>
    <lineage>
        <taxon>Bacteria</taxon>
        <taxon>Pseudomonadati</taxon>
        <taxon>Bacteroidota</taxon>
        <taxon>Flavobacteriia</taxon>
        <taxon>Flavobacteriales</taxon>
        <taxon>Flavobacteriaceae</taxon>
        <taxon>Croceitalea</taxon>
    </lineage>
</organism>
<keyword evidence="1" id="KW-0812">Transmembrane</keyword>
<evidence type="ECO:0000313" key="3">
    <source>
        <dbReference type="Proteomes" id="UP000050280"/>
    </source>
</evidence>
<name>A0A0P7AUI8_9FLAO</name>
<feature type="transmembrane region" description="Helical" evidence="1">
    <location>
        <begin position="20"/>
        <end position="39"/>
    </location>
</feature>
<reference evidence="2 3" key="1">
    <citation type="submission" date="2015-09" db="EMBL/GenBank/DDBJ databases">
        <title>Genome sequence of the marine flavobacterium Croceitalea dokdonensis DOKDO 023 that contains proton- and sodium-pumping rhodopsins.</title>
        <authorList>
            <person name="Kwon S.-K."/>
            <person name="Lee H.K."/>
            <person name="Kwak M.-J."/>
            <person name="Kim J.F."/>
        </authorList>
    </citation>
    <scope>NUCLEOTIDE SEQUENCE [LARGE SCALE GENOMIC DNA]</scope>
    <source>
        <strain evidence="2 3">DOKDO 023</strain>
    </source>
</reference>
<evidence type="ECO:0000313" key="2">
    <source>
        <dbReference type="EMBL" id="KPM31486.1"/>
    </source>
</evidence>
<keyword evidence="3" id="KW-1185">Reference proteome</keyword>